<comment type="caution">
    <text evidence="1">The sequence shown here is derived from an EMBL/GenBank/DDBJ whole genome shotgun (WGS) entry which is preliminary data.</text>
</comment>
<gene>
    <name evidence="1" type="ORF">LKD34_01955</name>
</gene>
<dbReference type="InterPro" id="IPR007358">
    <property type="entry name" value="Nucleoid_associated_NdpA"/>
</dbReference>
<sequence>MEIIIHQAILHVLDTTLDAPVLSGGGMELTAEKTAYLQNHIEKLLASDEIRQCRPLPDSAFRNELEHNQDFIDLSCRIAGVLFDYMHAHTTIPGADLAVVDFTRDGAPWLGILKLNYKNGYTHYTETVEGAPVNSIIQQRACLPTQSGKVEEGALVNLTDYSMRLLEKKYDIDGHKEFYLSSVVFQYTQAEPEKKKLQAIQEAAAQAVKDAYEDEPHADAQVAMLIASQAADNDNQVSVEQVRQQLTEEYPLAAVPFDDYVEKSEVLEEAAAPVTVTPARIRRMESRSIRTANGIEVKIPTELLNSDSELEFLHDPDGSVSLLIKNVIL</sequence>
<evidence type="ECO:0000313" key="2">
    <source>
        <dbReference type="Proteomes" id="UP001199236"/>
    </source>
</evidence>
<keyword evidence="2" id="KW-1185">Reference proteome</keyword>
<dbReference type="EMBL" id="JAJEQO010000002">
    <property type="protein sequence ID" value="MCC2212280.1"/>
    <property type="molecule type" value="Genomic_DNA"/>
</dbReference>
<proteinExistence type="predicted"/>
<evidence type="ECO:0000313" key="1">
    <source>
        <dbReference type="EMBL" id="MCC2212280.1"/>
    </source>
</evidence>
<dbReference type="RefSeq" id="WP_227622100.1">
    <property type="nucleotide sequence ID" value="NZ_JAJEQO010000002.1"/>
</dbReference>
<accession>A0ABS8FCN1</accession>
<organism evidence="1 2">
    <name type="scientific">Faecalibacterium hominis</name>
    <name type="common">ex Afrizal et al. 2022</name>
    <dbReference type="NCBI Taxonomy" id="2881265"/>
    <lineage>
        <taxon>Bacteria</taxon>
        <taxon>Bacillati</taxon>
        <taxon>Bacillota</taxon>
        <taxon>Clostridia</taxon>
        <taxon>Eubacteriales</taxon>
        <taxon>Oscillospiraceae</taxon>
        <taxon>Faecalibacterium</taxon>
    </lineage>
</organism>
<protein>
    <submittedName>
        <fullName evidence="1">Nucleoid-associated protein</fullName>
    </submittedName>
</protein>
<dbReference type="Proteomes" id="UP001199236">
    <property type="component" value="Unassembled WGS sequence"/>
</dbReference>
<reference evidence="1 2" key="1">
    <citation type="submission" date="2021-10" db="EMBL/GenBank/DDBJ databases">
        <title>Anaerobic single-cell dispensing facilitates the cultivation of human gut bacteria.</title>
        <authorList>
            <person name="Afrizal A."/>
        </authorList>
    </citation>
    <scope>NUCLEOTIDE SEQUENCE [LARGE SCALE GENOMIC DNA]</scope>
    <source>
        <strain evidence="1 2">CLA-AA-H223</strain>
    </source>
</reference>
<name>A0ABS8FCN1_9FIRM</name>
<dbReference type="Pfam" id="PF04245">
    <property type="entry name" value="NA37"/>
    <property type="match status" value="1"/>
</dbReference>